<protein>
    <submittedName>
        <fullName evidence="2">Uncharacterized protein</fullName>
    </submittedName>
</protein>
<dbReference type="EMBL" id="KZ507517">
    <property type="protein sequence ID" value="PKU36670.1"/>
    <property type="molecule type" value="Genomic_DNA"/>
</dbReference>
<sequence length="143" mass="16303">MKGYSQMLEEEEEKEKEEEEEEEEEEKEKKEEEGQSFQKTAGMDGSCNHSRSAWPVSRKGMPNVHSRIYSWELGVLPALPAGMRIQSFMKFSNLGPSHELQFIKNCSSRGPFYGTQSIKSRLPQHWSPIGHSFLQGISTSSSM</sequence>
<keyword evidence="3" id="KW-1185">Reference proteome</keyword>
<feature type="compositionally biased region" description="Acidic residues" evidence="1">
    <location>
        <begin position="8"/>
        <end position="26"/>
    </location>
</feature>
<evidence type="ECO:0000313" key="3">
    <source>
        <dbReference type="Proteomes" id="UP000233556"/>
    </source>
</evidence>
<dbReference type="Proteomes" id="UP000233556">
    <property type="component" value="Unassembled WGS sequence"/>
</dbReference>
<evidence type="ECO:0000256" key="1">
    <source>
        <dbReference type="SAM" id="MobiDB-lite"/>
    </source>
</evidence>
<reference evidence="3" key="2">
    <citation type="submission" date="2017-12" db="EMBL/GenBank/DDBJ databases">
        <title>Genome sequence of the Bar-tailed Godwit (Limosa lapponica baueri).</title>
        <authorList>
            <person name="Lima N.C.B."/>
            <person name="Parody-Merino A.M."/>
            <person name="Battley P.F."/>
            <person name="Fidler A.E."/>
            <person name="Prosdocimi F."/>
        </authorList>
    </citation>
    <scope>NUCLEOTIDE SEQUENCE [LARGE SCALE GENOMIC DNA]</scope>
</reference>
<proteinExistence type="predicted"/>
<reference evidence="3" key="1">
    <citation type="submission" date="2017-11" db="EMBL/GenBank/DDBJ databases">
        <authorList>
            <person name="Lima N.C."/>
            <person name="Parody-Merino A.M."/>
            <person name="Battley P.F."/>
            <person name="Fidler A.E."/>
            <person name="Prosdocimi F."/>
        </authorList>
    </citation>
    <scope>NUCLEOTIDE SEQUENCE [LARGE SCALE GENOMIC DNA]</scope>
</reference>
<feature type="region of interest" description="Disordered" evidence="1">
    <location>
        <begin position="1"/>
        <end position="58"/>
    </location>
</feature>
<accession>A0A2I0TS83</accession>
<organism evidence="2 3">
    <name type="scientific">Limosa lapponica baueri</name>
    <dbReference type="NCBI Taxonomy" id="1758121"/>
    <lineage>
        <taxon>Eukaryota</taxon>
        <taxon>Metazoa</taxon>
        <taxon>Chordata</taxon>
        <taxon>Craniata</taxon>
        <taxon>Vertebrata</taxon>
        <taxon>Euteleostomi</taxon>
        <taxon>Archelosauria</taxon>
        <taxon>Archosauria</taxon>
        <taxon>Dinosauria</taxon>
        <taxon>Saurischia</taxon>
        <taxon>Theropoda</taxon>
        <taxon>Coelurosauria</taxon>
        <taxon>Aves</taxon>
        <taxon>Neognathae</taxon>
        <taxon>Neoaves</taxon>
        <taxon>Charadriiformes</taxon>
        <taxon>Scolopacidae</taxon>
        <taxon>Limosa</taxon>
    </lineage>
</organism>
<name>A0A2I0TS83_LIMLA</name>
<evidence type="ECO:0000313" key="2">
    <source>
        <dbReference type="EMBL" id="PKU36670.1"/>
    </source>
</evidence>
<gene>
    <name evidence="2" type="ORF">llap_13015</name>
</gene>
<dbReference type="AlphaFoldDB" id="A0A2I0TS83"/>